<dbReference type="OrthoDB" id="445556at2759"/>
<dbReference type="PRINTS" id="PR00625">
    <property type="entry name" value="JDOMAIN"/>
</dbReference>
<proteinExistence type="predicted"/>
<organism evidence="2 3">
    <name type="scientific">Rosa chinensis</name>
    <name type="common">China rose</name>
    <dbReference type="NCBI Taxonomy" id="74649"/>
    <lineage>
        <taxon>Eukaryota</taxon>
        <taxon>Viridiplantae</taxon>
        <taxon>Streptophyta</taxon>
        <taxon>Embryophyta</taxon>
        <taxon>Tracheophyta</taxon>
        <taxon>Spermatophyta</taxon>
        <taxon>Magnoliopsida</taxon>
        <taxon>eudicotyledons</taxon>
        <taxon>Gunneridae</taxon>
        <taxon>Pentapetalae</taxon>
        <taxon>rosids</taxon>
        <taxon>fabids</taxon>
        <taxon>Rosales</taxon>
        <taxon>Rosaceae</taxon>
        <taxon>Rosoideae</taxon>
        <taxon>Rosoideae incertae sedis</taxon>
        <taxon>Rosa</taxon>
    </lineage>
</organism>
<dbReference type="Gene3D" id="1.10.287.110">
    <property type="entry name" value="DnaJ domain"/>
    <property type="match status" value="1"/>
</dbReference>
<dbReference type="PANTHER" id="PTHR44240:SF33">
    <property type="entry name" value="OS03G0244950 PROTEIN"/>
    <property type="match status" value="1"/>
</dbReference>
<dbReference type="InterPro" id="IPR001623">
    <property type="entry name" value="DnaJ_domain"/>
</dbReference>
<sequence length="157" mass="17576">MLSAPSSTYSLFTAPLFSATPSPISPPRVRFHPARAFASAACASDETSTASYLTPPTTTTTTASLYEILGIPAAATCHEIKTAYRRLARVCHPDVAAMERKDSSADEFMRIHDAYSTLSDPEKRAEYDRKMFRRSRPLSADYSRYYSGRNWETDQCW</sequence>
<dbReference type="InterPro" id="IPR036869">
    <property type="entry name" value="J_dom_sf"/>
</dbReference>
<accession>A0A2P6RLU3</accession>
<evidence type="ECO:0000259" key="1">
    <source>
        <dbReference type="PROSITE" id="PS50076"/>
    </source>
</evidence>
<name>A0A2P6RLU3_ROSCH</name>
<dbReference type="InterPro" id="IPR018253">
    <property type="entry name" value="DnaJ_domain_CS"/>
</dbReference>
<protein>
    <submittedName>
        <fullName evidence="2">Putative DnaJ domain-containing protein</fullName>
    </submittedName>
</protein>
<dbReference type="PANTHER" id="PTHR44240">
    <property type="entry name" value="DNAJ DOMAIN (PROKARYOTIC HEAT SHOCK PROTEIN)-RELATED"/>
    <property type="match status" value="1"/>
</dbReference>
<evidence type="ECO:0000313" key="3">
    <source>
        <dbReference type="Proteomes" id="UP000238479"/>
    </source>
</evidence>
<dbReference type="Proteomes" id="UP000238479">
    <property type="component" value="Chromosome 2"/>
</dbReference>
<dbReference type="STRING" id="74649.A0A2P6RLU3"/>
<dbReference type="InterPro" id="IPR052276">
    <property type="entry name" value="Diphthamide-biosynth_chaperone"/>
</dbReference>
<dbReference type="EMBL" id="PDCK01000040">
    <property type="protein sequence ID" value="PRQ47409.1"/>
    <property type="molecule type" value="Genomic_DNA"/>
</dbReference>
<reference evidence="2 3" key="1">
    <citation type="journal article" date="2018" name="Nat. Genet.">
        <title>The Rosa genome provides new insights in the design of modern roses.</title>
        <authorList>
            <person name="Bendahmane M."/>
        </authorList>
    </citation>
    <scope>NUCLEOTIDE SEQUENCE [LARGE SCALE GENOMIC DNA]</scope>
    <source>
        <strain evidence="3">cv. Old Blush</strain>
    </source>
</reference>
<keyword evidence="3" id="KW-1185">Reference proteome</keyword>
<dbReference type="Gramene" id="PRQ47409">
    <property type="protein sequence ID" value="PRQ47409"/>
    <property type="gene ID" value="RchiOBHm_Chr2g0099371"/>
</dbReference>
<dbReference type="OMA" id="VVMWSAR"/>
<dbReference type="SMART" id="SM00271">
    <property type="entry name" value="DnaJ"/>
    <property type="match status" value="1"/>
</dbReference>
<comment type="caution">
    <text evidence="2">The sequence shown here is derived from an EMBL/GenBank/DDBJ whole genome shotgun (WGS) entry which is preliminary data.</text>
</comment>
<feature type="domain" description="J" evidence="1">
    <location>
        <begin position="64"/>
        <end position="131"/>
    </location>
</feature>
<evidence type="ECO:0000313" key="2">
    <source>
        <dbReference type="EMBL" id="PRQ47409.1"/>
    </source>
</evidence>
<gene>
    <name evidence="2" type="ORF">RchiOBHm_Chr2g0099371</name>
</gene>
<dbReference type="PROSITE" id="PS00636">
    <property type="entry name" value="DNAJ_1"/>
    <property type="match status" value="1"/>
</dbReference>
<dbReference type="PROSITE" id="PS50076">
    <property type="entry name" value="DNAJ_2"/>
    <property type="match status" value="1"/>
</dbReference>
<dbReference type="Pfam" id="PF00226">
    <property type="entry name" value="DnaJ"/>
    <property type="match status" value="1"/>
</dbReference>
<dbReference type="AlphaFoldDB" id="A0A2P6RLU3"/>
<dbReference type="SUPFAM" id="SSF46565">
    <property type="entry name" value="Chaperone J-domain"/>
    <property type="match status" value="1"/>
</dbReference>
<dbReference type="CDD" id="cd06257">
    <property type="entry name" value="DnaJ"/>
    <property type="match status" value="1"/>
</dbReference>